<evidence type="ECO:0000256" key="7">
    <source>
        <dbReference type="ARBA" id="ARBA00023136"/>
    </source>
</evidence>
<evidence type="ECO:0000256" key="2">
    <source>
        <dbReference type="ARBA" id="ARBA00007822"/>
    </source>
</evidence>
<dbReference type="SUPFAM" id="SSF103481">
    <property type="entry name" value="Multidrug resistance efflux transporter EmrE"/>
    <property type="match status" value="1"/>
</dbReference>
<evidence type="ECO:0000256" key="5">
    <source>
        <dbReference type="ARBA" id="ARBA00022692"/>
    </source>
</evidence>
<dbReference type="EMBL" id="BAAAZW010000004">
    <property type="protein sequence ID" value="GAA3956618.1"/>
    <property type="molecule type" value="Genomic_DNA"/>
</dbReference>
<keyword evidence="4" id="KW-1003">Cell membrane</keyword>
<keyword evidence="7 10" id="KW-0472">Membrane</keyword>
<evidence type="ECO:0000256" key="9">
    <source>
        <dbReference type="RuleBase" id="RU003942"/>
    </source>
</evidence>
<dbReference type="Gene3D" id="1.10.3730.20">
    <property type="match status" value="1"/>
</dbReference>
<dbReference type="Pfam" id="PF00893">
    <property type="entry name" value="Multi_Drug_Res"/>
    <property type="match status" value="1"/>
</dbReference>
<keyword evidence="5 9" id="KW-0812">Transmembrane</keyword>
<feature type="transmembrane region" description="Helical" evidence="10">
    <location>
        <begin position="85"/>
        <end position="103"/>
    </location>
</feature>
<keyword evidence="8" id="KW-0046">Antibiotic resistance</keyword>
<evidence type="ECO:0000256" key="1">
    <source>
        <dbReference type="ARBA" id="ARBA00004651"/>
    </source>
</evidence>
<evidence type="ECO:0000313" key="11">
    <source>
        <dbReference type="EMBL" id="GAA3956618.1"/>
    </source>
</evidence>
<evidence type="ECO:0000256" key="4">
    <source>
        <dbReference type="ARBA" id="ARBA00022475"/>
    </source>
</evidence>
<keyword evidence="12" id="KW-1185">Reference proteome</keyword>
<dbReference type="Proteomes" id="UP001418444">
    <property type="component" value="Unassembled WGS sequence"/>
</dbReference>
<dbReference type="RefSeq" id="WP_344782128.1">
    <property type="nucleotide sequence ID" value="NZ_BAAAZW010000004.1"/>
</dbReference>
<feature type="transmembrane region" description="Helical" evidence="10">
    <location>
        <begin position="32"/>
        <end position="50"/>
    </location>
</feature>
<feature type="transmembrane region" description="Helical" evidence="10">
    <location>
        <begin position="57"/>
        <end position="79"/>
    </location>
</feature>
<dbReference type="InterPro" id="IPR000390">
    <property type="entry name" value="Small_drug/metabolite_transptr"/>
</dbReference>
<reference evidence="12" key="1">
    <citation type="journal article" date="2019" name="Int. J. Syst. Evol. Microbiol.">
        <title>The Global Catalogue of Microorganisms (GCM) 10K type strain sequencing project: providing services to taxonomists for standard genome sequencing and annotation.</title>
        <authorList>
            <consortium name="The Broad Institute Genomics Platform"/>
            <consortium name="The Broad Institute Genome Sequencing Center for Infectious Disease"/>
            <person name="Wu L."/>
            <person name="Ma J."/>
        </authorList>
    </citation>
    <scope>NUCLEOTIDE SEQUENCE [LARGE SCALE GENOMIC DNA]</scope>
    <source>
        <strain evidence="12">JCM 16923</strain>
    </source>
</reference>
<dbReference type="InterPro" id="IPR045324">
    <property type="entry name" value="Small_multidrug_res"/>
</dbReference>
<evidence type="ECO:0000256" key="6">
    <source>
        <dbReference type="ARBA" id="ARBA00022989"/>
    </source>
</evidence>
<comment type="similarity">
    <text evidence="2">Belongs to the drug/metabolite transporter (DMT) superfamily. Small multidrug resistance (SMR) (TC 2.A.7.1) family. Mmr subfamily.</text>
</comment>
<dbReference type="PANTHER" id="PTHR30561">
    <property type="entry name" value="SMR FAMILY PROTON-DEPENDENT DRUG EFFLUX TRANSPORTER SUGE"/>
    <property type="match status" value="1"/>
</dbReference>
<name>A0ABP7NZD3_9ACTN</name>
<organism evidence="11 12">
    <name type="scientific">Gordonia caeni</name>
    <dbReference type="NCBI Taxonomy" id="1007097"/>
    <lineage>
        <taxon>Bacteria</taxon>
        <taxon>Bacillati</taxon>
        <taxon>Actinomycetota</taxon>
        <taxon>Actinomycetes</taxon>
        <taxon>Mycobacteriales</taxon>
        <taxon>Gordoniaceae</taxon>
        <taxon>Gordonia</taxon>
    </lineage>
</organism>
<proteinExistence type="inferred from homology"/>
<accession>A0ABP7NZD3</accession>
<evidence type="ECO:0000256" key="8">
    <source>
        <dbReference type="ARBA" id="ARBA00023251"/>
    </source>
</evidence>
<evidence type="ECO:0000313" key="12">
    <source>
        <dbReference type="Proteomes" id="UP001418444"/>
    </source>
</evidence>
<dbReference type="InterPro" id="IPR037185">
    <property type="entry name" value="EmrE-like"/>
</dbReference>
<comment type="subcellular location">
    <subcellularLocation>
        <location evidence="1 9">Cell membrane</location>
        <topology evidence="1 9">Multi-pass membrane protein</topology>
    </subcellularLocation>
</comment>
<sequence length="104" mass="11297">MSWIWLLLAIFGEVLGTLGLRASDGFRKRIWLLPVALSYVVAFGFLRMALADGFPVGVAYGLWVAIGIVAIALAARVIWKDPITLRMSLGMVLIILGVLLVELG</sequence>
<evidence type="ECO:0000256" key="3">
    <source>
        <dbReference type="ARBA" id="ARBA00022448"/>
    </source>
</evidence>
<dbReference type="PANTHER" id="PTHR30561:SF1">
    <property type="entry name" value="MULTIDRUG TRANSPORTER EMRE"/>
    <property type="match status" value="1"/>
</dbReference>
<keyword evidence="6 10" id="KW-1133">Transmembrane helix</keyword>
<evidence type="ECO:0000256" key="10">
    <source>
        <dbReference type="SAM" id="Phobius"/>
    </source>
</evidence>
<gene>
    <name evidence="11" type="ORF">GCM10022231_14390</name>
</gene>
<protein>
    <submittedName>
        <fullName evidence="11">SMR family transporter</fullName>
    </submittedName>
</protein>
<keyword evidence="3" id="KW-0813">Transport</keyword>
<comment type="caution">
    <text evidence="11">The sequence shown here is derived from an EMBL/GenBank/DDBJ whole genome shotgun (WGS) entry which is preliminary data.</text>
</comment>